<protein>
    <submittedName>
        <fullName evidence="2">Asp/Glu/Hydantoin racemase domain-containing protein</fullName>
    </submittedName>
</protein>
<sequence>MIYDPPMDSFARVASHASRFCRFQKFRLYYSIYSTTLEPREPLMHCIAQSPHRQSRPRSSRARIRCQLELDVNTLATPSLRYCPAHSGAMSSVLAMGNARGQREGKILVINPNSSQSMTESLVTMFQTWPPPAHVTLSFFTGPPECPKSIDDEEGCHASARVCLSRLLPSLHAQEYDGYLVACYSEHPLPRLLREASQGKVPTLGIFEASVLYSLAHTTPSDKFGIITTGQVWETLLTNALANFLGARDSTRFAGVMSTGYTAIELHQVPQAEVYRKIGQAAKVLVQDRGASKLSRKLLARSWPKRF</sequence>
<organism evidence="2 3">
    <name type="scientific">Thanatephorus cucumeris (strain AG1-IA)</name>
    <name type="common">Rice sheath blight fungus</name>
    <name type="synonym">Rhizoctonia solani</name>
    <dbReference type="NCBI Taxonomy" id="983506"/>
    <lineage>
        <taxon>Eukaryota</taxon>
        <taxon>Fungi</taxon>
        <taxon>Dikarya</taxon>
        <taxon>Basidiomycota</taxon>
        <taxon>Agaricomycotina</taxon>
        <taxon>Agaricomycetes</taxon>
        <taxon>Cantharellales</taxon>
        <taxon>Ceratobasidiaceae</taxon>
        <taxon>Rhizoctonia</taxon>
        <taxon>Rhizoctonia solani AG-1</taxon>
    </lineage>
</organism>
<dbReference type="Pfam" id="PF01177">
    <property type="entry name" value="Asp_Glu_race"/>
    <property type="match status" value="1"/>
</dbReference>
<evidence type="ECO:0000256" key="1">
    <source>
        <dbReference type="ARBA" id="ARBA00038414"/>
    </source>
</evidence>
<dbReference type="PANTHER" id="PTHR28047:SF5">
    <property type="entry name" value="PROTEIN DCG1"/>
    <property type="match status" value="1"/>
</dbReference>
<dbReference type="PANTHER" id="PTHR28047">
    <property type="entry name" value="PROTEIN DCG1"/>
    <property type="match status" value="1"/>
</dbReference>
<accession>L8WUI3</accession>
<dbReference type="InterPro" id="IPR052186">
    <property type="entry name" value="Hydantoin_racemase-like"/>
</dbReference>
<dbReference type="GO" id="GO:0047661">
    <property type="term" value="F:amino-acid racemase activity"/>
    <property type="evidence" value="ECO:0007669"/>
    <property type="project" value="InterPro"/>
</dbReference>
<gene>
    <name evidence="2" type="ORF">AG1IA_05957</name>
</gene>
<dbReference type="STRING" id="983506.L8WUI3"/>
<dbReference type="OrthoDB" id="412018at2759"/>
<keyword evidence="3" id="KW-1185">Reference proteome</keyword>
<comment type="caution">
    <text evidence="2">The sequence shown here is derived from an EMBL/GenBank/DDBJ whole genome shotgun (WGS) entry which is preliminary data.</text>
</comment>
<dbReference type="InterPro" id="IPR015942">
    <property type="entry name" value="Asp/Glu/hydantoin_racemase"/>
</dbReference>
<dbReference type="Gene3D" id="3.40.50.12500">
    <property type="match status" value="1"/>
</dbReference>
<dbReference type="AlphaFoldDB" id="L8WUI3"/>
<reference evidence="2 3" key="1">
    <citation type="journal article" date="2013" name="Nat. Commun.">
        <title>The evolution and pathogenic mechanisms of the rice sheath blight pathogen.</title>
        <authorList>
            <person name="Zheng A."/>
            <person name="Lin R."/>
            <person name="Xu L."/>
            <person name="Qin P."/>
            <person name="Tang C."/>
            <person name="Ai P."/>
            <person name="Zhang D."/>
            <person name="Liu Y."/>
            <person name="Sun Z."/>
            <person name="Feng H."/>
            <person name="Wang Y."/>
            <person name="Chen Y."/>
            <person name="Liang X."/>
            <person name="Fu R."/>
            <person name="Li Q."/>
            <person name="Zhang J."/>
            <person name="Yu X."/>
            <person name="Xie Z."/>
            <person name="Ding L."/>
            <person name="Guan P."/>
            <person name="Tang J."/>
            <person name="Liang Y."/>
            <person name="Wang S."/>
            <person name="Deng Q."/>
            <person name="Li S."/>
            <person name="Zhu J."/>
            <person name="Wang L."/>
            <person name="Liu H."/>
            <person name="Li P."/>
        </authorList>
    </citation>
    <scope>NUCLEOTIDE SEQUENCE [LARGE SCALE GENOMIC DNA]</scope>
    <source>
        <strain evidence="3">AG-1 IA</strain>
    </source>
</reference>
<name>L8WUI3_THACA</name>
<proteinExistence type="inferred from homology"/>
<dbReference type="InterPro" id="IPR053714">
    <property type="entry name" value="Iso_Racemase_Enz_sf"/>
</dbReference>
<comment type="similarity">
    <text evidence="1">Belongs to the HyuE racemase family.</text>
</comment>
<dbReference type="Proteomes" id="UP000011668">
    <property type="component" value="Unassembled WGS sequence"/>
</dbReference>
<evidence type="ECO:0000313" key="3">
    <source>
        <dbReference type="Proteomes" id="UP000011668"/>
    </source>
</evidence>
<evidence type="ECO:0000313" key="2">
    <source>
        <dbReference type="EMBL" id="ELU40014.1"/>
    </source>
</evidence>
<dbReference type="EMBL" id="AFRT01001540">
    <property type="protein sequence ID" value="ELU40014.1"/>
    <property type="molecule type" value="Genomic_DNA"/>
</dbReference>
<dbReference type="HOGENOM" id="CLU_906665_0_0_1"/>